<keyword evidence="3" id="KW-0808">Transferase</keyword>
<evidence type="ECO:0000256" key="2">
    <source>
        <dbReference type="ARBA" id="ARBA00022527"/>
    </source>
</evidence>
<reference evidence="9" key="1">
    <citation type="journal article" date="2023" name="Plant J.">
        <title>The genome of the king protea, Protea cynaroides.</title>
        <authorList>
            <person name="Chang J."/>
            <person name="Duong T.A."/>
            <person name="Schoeman C."/>
            <person name="Ma X."/>
            <person name="Roodt D."/>
            <person name="Barker N."/>
            <person name="Li Z."/>
            <person name="Van de Peer Y."/>
            <person name="Mizrachi E."/>
        </authorList>
    </citation>
    <scope>NUCLEOTIDE SEQUENCE</scope>
    <source>
        <tissue evidence="9">Young leaves</tissue>
    </source>
</reference>
<keyword evidence="4" id="KW-0547">Nucleotide-binding</keyword>
<evidence type="ECO:0000313" key="10">
    <source>
        <dbReference type="Proteomes" id="UP001141806"/>
    </source>
</evidence>
<evidence type="ECO:0000256" key="3">
    <source>
        <dbReference type="ARBA" id="ARBA00022679"/>
    </source>
</evidence>
<comment type="catalytic activity">
    <reaction evidence="7">
        <text>L-threonyl-[protein] + ATP = O-phospho-L-threonyl-[protein] + ADP + H(+)</text>
        <dbReference type="Rhea" id="RHEA:46608"/>
        <dbReference type="Rhea" id="RHEA-COMP:11060"/>
        <dbReference type="Rhea" id="RHEA-COMP:11605"/>
        <dbReference type="ChEBI" id="CHEBI:15378"/>
        <dbReference type="ChEBI" id="CHEBI:30013"/>
        <dbReference type="ChEBI" id="CHEBI:30616"/>
        <dbReference type="ChEBI" id="CHEBI:61977"/>
        <dbReference type="ChEBI" id="CHEBI:456216"/>
        <dbReference type="EC" id="2.7.11.1"/>
    </reaction>
</comment>
<dbReference type="EMBL" id="JAMYWD010000008">
    <property type="protein sequence ID" value="KAJ4962594.1"/>
    <property type="molecule type" value="Genomic_DNA"/>
</dbReference>
<keyword evidence="10" id="KW-1185">Reference proteome</keyword>
<dbReference type="GO" id="GO:0005524">
    <property type="term" value="F:ATP binding"/>
    <property type="evidence" value="ECO:0007669"/>
    <property type="project" value="UniProtKB-KW"/>
</dbReference>
<evidence type="ECO:0000256" key="8">
    <source>
        <dbReference type="ARBA" id="ARBA00048679"/>
    </source>
</evidence>
<comment type="catalytic activity">
    <reaction evidence="8">
        <text>L-seryl-[protein] + ATP = O-phospho-L-seryl-[protein] + ADP + H(+)</text>
        <dbReference type="Rhea" id="RHEA:17989"/>
        <dbReference type="Rhea" id="RHEA-COMP:9863"/>
        <dbReference type="Rhea" id="RHEA-COMP:11604"/>
        <dbReference type="ChEBI" id="CHEBI:15378"/>
        <dbReference type="ChEBI" id="CHEBI:29999"/>
        <dbReference type="ChEBI" id="CHEBI:30616"/>
        <dbReference type="ChEBI" id="CHEBI:83421"/>
        <dbReference type="ChEBI" id="CHEBI:456216"/>
        <dbReference type="EC" id="2.7.11.1"/>
    </reaction>
</comment>
<keyword evidence="5" id="KW-0418">Kinase</keyword>
<keyword evidence="6" id="KW-0067">ATP-binding</keyword>
<dbReference type="AlphaFoldDB" id="A0A9Q0HB78"/>
<evidence type="ECO:0000256" key="4">
    <source>
        <dbReference type="ARBA" id="ARBA00022741"/>
    </source>
</evidence>
<comment type="caution">
    <text evidence="9">The sequence shown here is derived from an EMBL/GenBank/DDBJ whole genome shotgun (WGS) entry which is preliminary data.</text>
</comment>
<accession>A0A9Q0HB78</accession>
<organism evidence="9 10">
    <name type="scientific">Protea cynaroides</name>
    <dbReference type="NCBI Taxonomy" id="273540"/>
    <lineage>
        <taxon>Eukaryota</taxon>
        <taxon>Viridiplantae</taxon>
        <taxon>Streptophyta</taxon>
        <taxon>Embryophyta</taxon>
        <taxon>Tracheophyta</taxon>
        <taxon>Spermatophyta</taxon>
        <taxon>Magnoliopsida</taxon>
        <taxon>Proteales</taxon>
        <taxon>Proteaceae</taxon>
        <taxon>Protea</taxon>
    </lineage>
</organism>
<protein>
    <recommendedName>
        <fullName evidence="1">non-specific serine/threonine protein kinase</fullName>
        <ecNumber evidence="1">2.7.11.1</ecNumber>
    </recommendedName>
</protein>
<gene>
    <name evidence="9" type="ORF">NE237_022533</name>
</gene>
<dbReference type="Proteomes" id="UP001141806">
    <property type="component" value="Unassembled WGS sequence"/>
</dbReference>
<evidence type="ECO:0000256" key="1">
    <source>
        <dbReference type="ARBA" id="ARBA00012513"/>
    </source>
</evidence>
<name>A0A9Q0HB78_9MAGN</name>
<evidence type="ECO:0000313" key="9">
    <source>
        <dbReference type="EMBL" id="KAJ4962594.1"/>
    </source>
</evidence>
<proteinExistence type="predicted"/>
<sequence length="408" mass="46829">MGKFQPLQLQISNRIAVAAFKAPDDDPCRDRSVSEHPLIGFRMILPVCPPWSGVRIALEGEGLRFHLRGCPNYEAPTSFIGKLGFFKDLKLTFNWLTTPRVVKLTAENVDEVVRELPDANLVRMMRMLRSSQGTVTKHGWRESQILHCGVRMVTSFVFLSNSEAFSSLGWSNSSNGWKDEFLTCLLGPNRFGVQVSSSRQQTYCGRQFHVARTIFQLIFASDSFLFRVHICWREHRQKTFANVLHKELKFPRRIQIPPLSMCLFNYLERTRRQRMYNKMMECLFRPWISFRGAGHSSAIDWTLGILLDPADRLVSTNGANEIKQHPFYCGINWPLIRCMIHPPLAVPLQLFGKNSKANDVQWDDGVLVRSLDFFKGIAEGHKFVQEQVPKECKSFRMSVDMAVCSVHA</sequence>
<keyword evidence="2" id="KW-0723">Serine/threonine-protein kinase</keyword>
<evidence type="ECO:0000256" key="6">
    <source>
        <dbReference type="ARBA" id="ARBA00022840"/>
    </source>
</evidence>
<dbReference type="PANTHER" id="PTHR45637">
    <property type="entry name" value="FLIPPASE KINASE 1-RELATED"/>
    <property type="match status" value="1"/>
</dbReference>
<evidence type="ECO:0000256" key="5">
    <source>
        <dbReference type="ARBA" id="ARBA00022777"/>
    </source>
</evidence>
<dbReference type="OrthoDB" id="1675360at2759"/>
<dbReference type="GO" id="GO:0004674">
    <property type="term" value="F:protein serine/threonine kinase activity"/>
    <property type="evidence" value="ECO:0007669"/>
    <property type="project" value="UniProtKB-KW"/>
</dbReference>
<dbReference type="EC" id="2.7.11.1" evidence="1"/>
<evidence type="ECO:0000256" key="7">
    <source>
        <dbReference type="ARBA" id="ARBA00047899"/>
    </source>
</evidence>